<dbReference type="OrthoDB" id="9782876at2"/>
<dbReference type="CDD" id="cd06252">
    <property type="entry name" value="M14_ASTE_ASPA-like"/>
    <property type="match status" value="1"/>
</dbReference>
<accession>A0A0Q3M1B3</accession>
<reference evidence="6 8" key="1">
    <citation type="submission" date="2015-10" db="EMBL/GenBank/DDBJ databases">
        <title>Draft genome of Bosea thiooxidans.</title>
        <authorList>
            <person name="Wang X."/>
        </authorList>
    </citation>
    <scope>NUCLEOTIDE SEQUENCE [LARGE SCALE GENOMIC DNA]</scope>
    <source>
        <strain evidence="6 8">CGMCC 9174</strain>
    </source>
</reference>
<dbReference type="PIRSF" id="PIRSF039012">
    <property type="entry name" value="ASP"/>
    <property type="match status" value="1"/>
</dbReference>
<organism evidence="6 8">
    <name type="scientific">Bosea thiooxidans</name>
    <dbReference type="NCBI Taxonomy" id="53254"/>
    <lineage>
        <taxon>Bacteria</taxon>
        <taxon>Pseudomonadati</taxon>
        <taxon>Pseudomonadota</taxon>
        <taxon>Alphaproteobacteria</taxon>
        <taxon>Hyphomicrobiales</taxon>
        <taxon>Boseaceae</taxon>
        <taxon>Bosea</taxon>
    </lineage>
</organism>
<dbReference type="EMBL" id="FUYX01000006">
    <property type="protein sequence ID" value="SKB84442.1"/>
    <property type="molecule type" value="Genomic_DNA"/>
</dbReference>
<dbReference type="PANTHER" id="PTHR37326">
    <property type="entry name" value="BLL3975 PROTEIN"/>
    <property type="match status" value="1"/>
</dbReference>
<dbReference type="InterPro" id="IPR053138">
    <property type="entry name" value="N-alpha-Ac-DABA_deacetylase"/>
</dbReference>
<evidence type="ECO:0000256" key="2">
    <source>
        <dbReference type="ARBA" id="ARBA00022723"/>
    </source>
</evidence>
<dbReference type="InterPro" id="IPR055438">
    <property type="entry name" value="AstE_AspA_cat"/>
</dbReference>
<evidence type="ECO:0000313" key="7">
    <source>
        <dbReference type="EMBL" id="SKB84442.1"/>
    </source>
</evidence>
<evidence type="ECO:0000313" key="8">
    <source>
        <dbReference type="Proteomes" id="UP000051562"/>
    </source>
</evidence>
<dbReference type="GO" id="GO:0016811">
    <property type="term" value="F:hydrolase activity, acting on carbon-nitrogen (but not peptide) bonds, in linear amides"/>
    <property type="evidence" value="ECO:0007669"/>
    <property type="project" value="InterPro"/>
</dbReference>
<evidence type="ECO:0000256" key="4">
    <source>
        <dbReference type="ARBA" id="ARBA00022833"/>
    </source>
</evidence>
<dbReference type="AlphaFoldDB" id="A0A0Q3M1B3"/>
<evidence type="ECO:0000256" key="1">
    <source>
        <dbReference type="ARBA" id="ARBA00001947"/>
    </source>
</evidence>
<evidence type="ECO:0000313" key="9">
    <source>
        <dbReference type="Proteomes" id="UP000190130"/>
    </source>
</evidence>
<comment type="cofactor">
    <cofactor evidence="1">
        <name>Zn(2+)</name>
        <dbReference type="ChEBI" id="CHEBI:29105"/>
    </cofactor>
</comment>
<dbReference type="Proteomes" id="UP000051562">
    <property type="component" value="Unassembled WGS sequence"/>
</dbReference>
<evidence type="ECO:0000259" key="5">
    <source>
        <dbReference type="Pfam" id="PF24827"/>
    </source>
</evidence>
<protein>
    <submittedName>
        <fullName evidence="6">Succinylglutamate desuccinylase</fullName>
    </submittedName>
</protein>
<proteinExistence type="predicted"/>
<feature type="domain" description="Succinylglutamate desuccinylase/Aspartoacylase catalytic" evidence="5">
    <location>
        <begin position="60"/>
        <end position="247"/>
    </location>
</feature>
<keyword evidence="4" id="KW-0862">Zinc</keyword>
<evidence type="ECO:0000313" key="6">
    <source>
        <dbReference type="EMBL" id="KQK29457.1"/>
    </source>
</evidence>
<dbReference type="SUPFAM" id="SSF53187">
    <property type="entry name" value="Zn-dependent exopeptidases"/>
    <property type="match status" value="1"/>
</dbReference>
<gene>
    <name evidence="6" type="ORF">ARD30_17895</name>
    <name evidence="7" type="ORF">SAMN05660750_02598</name>
</gene>
<evidence type="ECO:0000256" key="3">
    <source>
        <dbReference type="ARBA" id="ARBA00022801"/>
    </source>
</evidence>
<dbReference type="RefSeq" id="WP_055729288.1">
    <property type="nucleotide sequence ID" value="NZ_FUYX01000006.1"/>
</dbReference>
<dbReference type="STRING" id="53254.SAMN05660750_02598"/>
<dbReference type="GO" id="GO:0016788">
    <property type="term" value="F:hydrolase activity, acting on ester bonds"/>
    <property type="evidence" value="ECO:0007669"/>
    <property type="project" value="InterPro"/>
</dbReference>
<dbReference type="InterPro" id="IPR043795">
    <property type="entry name" value="N-alpha-Ac-DABA-like"/>
</dbReference>
<keyword evidence="3" id="KW-0378">Hydrolase</keyword>
<sequence length="348" mass="36818">MSIASAARPKPTPRPSSAFLTVDLDREGKQTGFLMIPHSPHDDAWGATRVPIAVIKNGSGPTVIMEGGNHGDEYEGPITICDLIRDLDPGRVQGRLILMPANNVHAVMAGQRTSPVDGLNFNRTFPGDPRGTITQQISAFVSDHILPVGDAFLDLHSGGSSLDIIPSAIVEPTDDPALHKRNVAAVQAFDAPMMVVISNLGEPRTATAAACRAGLVTVGTEMAGAGTVSLEALRVCRRGVANVLDHLGVVAREKPEPKRGDGQILELPGISAYVYATVDGIFEPFHANGTKVSAGEPAGRIHCTWDPTRPPETLYYAADGILYGRRQPGRVKPGNCCLIVAAPYHGPL</sequence>
<dbReference type="Proteomes" id="UP000190130">
    <property type="component" value="Unassembled WGS sequence"/>
</dbReference>
<dbReference type="Pfam" id="PF24827">
    <property type="entry name" value="AstE_AspA_cat"/>
    <property type="match status" value="1"/>
</dbReference>
<keyword evidence="2" id="KW-0479">Metal-binding</keyword>
<dbReference type="Gene3D" id="3.40.630.10">
    <property type="entry name" value="Zn peptidases"/>
    <property type="match status" value="1"/>
</dbReference>
<dbReference type="GO" id="GO:0046872">
    <property type="term" value="F:metal ion binding"/>
    <property type="evidence" value="ECO:0007669"/>
    <property type="project" value="UniProtKB-KW"/>
</dbReference>
<dbReference type="PANTHER" id="PTHR37326:SF1">
    <property type="entry name" value="BLL3975 PROTEIN"/>
    <property type="match status" value="1"/>
</dbReference>
<dbReference type="EMBL" id="LMAR01000049">
    <property type="protein sequence ID" value="KQK29457.1"/>
    <property type="molecule type" value="Genomic_DNA"/>
</dbReference>
<keyword evidence="8" id="KW-1185">Reference proteome</keyword>
<name>A0A0Q3M1B3_9HYPH</name>
<reference evidence="7 9" key="2">
    <citation type="submission" date="2017-02" db="EMBL/GenBank/DDBJ databases">
        <authorList>
            <person name="Peterson S.W."/>
        </authorList>
    </citation>
    <scope>NUCLEOTIDE SEQUENCE [LARGE SCALE GENOMIC DNA]</scope>
    <source>
        <strain evidence="7 9">DSM 9653</strain>
    </source>
</reference>